<dbReference type="AlphaFoldDB" id="A0A1I1QQR6"/>
<keyword evidence="1" id="KW-0812">Transmembrane</keyword>
<organism evidence="2 3">
    <name type="scientific">Pseudoalteromonas denitrificans DSM 6059</name>
    <dbReference type="NCBI Taxonomy" id="1123010"/>
    <lineage>
        <taxon>Bacteria</taxon>
        <taxon>Pseudomonadati</taxon>
        <taxon>Pseudomonadota</taxon>
        <taxon>Gammaproteobacteria</taxon>
        <taxon>Alteromonadales</taxon>
        <taxon>Pseudoalteromonadaceae</taxon>
        <taxon>Pseudoalteromonas</taxon>
    </lineage>
</organism>
<evidence type="ECO:0000256" key="1">
    <source>
        <dbReference type="SAM" id="Phobius"/>
    </source>
</evidence>
<evidence type="ECO:0000313" key="2">
    <source>
        <dbReference type="EMBL" id="SFD24466.1"/>
    </source>
</evidence>
<evidence type="ECO:0000313" key="3">
    <source>
        <dbReference type="Proteomes" id="UP000198862"/>
    </source>
</evidence>
<dbReference type="STRING" id="1123010.SAMN02745724_03976"/>
<dbReference type="Proteomes" id="UP000198862">
    <property type="component" value="Unassembled WGS sequence"/>
</dbReference>
<keyword evidence="3" id="KW-1185">Reference proteome</keyword>
<keyword evidence="1" id="KW-1133">Transmembrane helix</keyword>
<sequence length="151" mass="17625">MSTKIKQQKLLKPEDFNKKTKKRSKATTKSYENTKIPNAQHIVKVEKKSNKTLHLVIFLLLLVIIYFVSPKPSLLTYEKSGIVNQSIYWPGFYTIEPFILDSNLKADASITANHLFLCHKNLKKIQCQKYKIIDEKGVFSVILHYYNTYQK</sequence>
<dbReference type="EMBL" id="FOLO01000043">
    <property type="protein sequence ID" value="SFD24466.1"/>
    <property type="molecule type" value="Genomic_DNA"/>
</dbReference>
<dbReference type="RefSeq" id="WP_091988723.1">
    <property type="nucleotide sequence ID" value="NZ_FOLO01000043.1"/>
</dbReference>
<name>A0A1I1QQR6_9GAMM</name>
<reference evidence="2 3" key="1">
    <citation type="submission" date="2016-10" db="EMBL/GenBank/DDBJ databases">
        <authorList>
            <person name="de Groot N.N."/>
        </authorList>
    </citation>
    <scope>NUCLEOTIDE SEQUENCE [LARGE SCALE GENOMIC DNA]</scope>
    <source>
        <strain evidence="2 3">DSM 6059</strain>
    </source>
</reference>
<keyword evidence="1" id="KW-0472">Membrane</keyword>
<proteinExistence type="predicted"/>
<gene>
    <name evidence="2" type="ORF">SAMN02745724_03976</name>
</gene>
<feature type="transmembrane region" description="Helical" evidence="1">
    <location>
        <begin position="52"/>
        <end position="69"/>
    </location>
</feature>
<accession>A0A1I1QQR6</accession>
<dbReference type="OrthoDB" id="6289717at2"/>
<protein>
    <submittedName>
        <fullName evidence="2">Uncharacterized protein</fullName>
    </submittedName>
</protein>